<name>A0A024X024_PLAFC</name>
<dbReference type="Proteomes" id="UP000030694">
    <property type="component" value="Unassembled WGS sequence"/>
</dbReference>
<dbReference type="OMA" id="CDKYLFK"/>
<sequence length="2548" mass="305632">MLLQKHFKLVPNQDNNLEELINELALSKKNINEIRKYGTKLKRHNDDIHKGYDNNIEDKENYNNLSINKDNIICENDNNLIYKEDNITYKKNNKNIINNNFQVRTKNGSISNLLLNKKRREEKMKEQTNISKKQDNVYNHENCNDKSMNKIEYSKYPIDKNTSEYNLLCSSNVLNLSNFKDNALFQRIFKSIEEEKMKSKYEKIKNKKEQWQKRKLKNEHIRNEHIRNEHIKNEHIRNEDIRNEHIRNEHIRNEHIRNEHIRNEYIRNEHIRNEHIRNEHIKNEYIKNEHIRNEHIRNEHIKNEHIKNENINNEKIKNENIKNEKIKNENIKNKKIKNEKTIYERSHNKSSDNISDNIIQLEELSKDEKKKKNEILKAKRKCSYNNTFRSFSPLARTSEYTDNISFNTNNENKNNKFMKHNVTNYNEDVKRKRYIYYNDMNKKETKNIKYVDNNIKPLYHIWNKKNYTTDCDKKKKKKKEDNKKGKDVLYNFVMEKRGHIENCKKKIINNNNINENFLKSYKNKKKHKRKCKSMNNICDVKNNGDNVIDYKKMCTTFKNLKHIKKKNILRKKQEYICDNIINKYNNSSEHYLNITTSNESVKSLKSNSAYIFKYKNSYIPNSLLIKNQINNIKENKKNKSIKPSSKQDIFCKSGDINLYVHKYQYLVLKKRKRKRKFIHVRSIIEQKGGRRKCIHMFKKWIHEKNVKLSNCIINDNFNNNIKYYINNKSPSKLNKNEVNWIIDNDIYMNSTECSDKREDIMLTSHIISSNDNNGYIPDEEIHIENANTSREEVTQIDIINNKEQNISSNSVIKGKLHNSDTNDMKDTHMLNNDISINLLNNEENIEDKNNMMKSFNDSFLEMNNENNKNLNENNGNMIVCTNIDIEEQNNTQKDNIKEQSDISYTIYSQQDEKKDGTLSNNYTNNYTNNCLNSYIDLENKNIPFPNNDKIYKDVLSFYNMYKDKVKFLLLEECNYLKELRNVIEENSKNMSENLNNNISKNEYYSNSIFEKNQSLFDELIKTLKSNKMSENNTHSDLFNMNRNSENEKNMKKNIIESNKNDLINFYKDPINFLFICNQTEKRIKEIERILNINDNDNHNHNGKVDNINDEYNMEKTKNIFEKKETNCNKDENKKNMCQENNFLCNNNNYNNDIINIINPSQLHQNKIEETNFRSKNPFLSVFNFNSLILANTITDIQKEKNDSVKKKKKTNKYIKVRKNKYFKFSHLYTMYIQNNFDYLYKKNSSIYYIINLKSVDMMCHNVDIRYIVLNNIRRKNFTYSFPIIKRNYYIKRHLNCNNKINPKRKNYIFLFKYNKFFYKMLENHREERNLIRMKYKCTPQSIMIPILDKDNFLNSKICDNNLKYVHNTTINKFNDLTNKEEKNMVYFPSIDNIKKEKNIDIVYGNMKNVLYRQEDDKNVYMHVHNNNIHLNNNSEYIKSNSLEKNDSDLFTSNILNNNLMYQEENDNNPLRKNKLNHSYNSIKSLDIKDDIKLEENNKEIKIKEMKINYNKPCIVHLKKKNDIPKQTENNKINMENKNMLSNSKEYITNSIKYEHSNNYYNNMINNEKYKYHTNNNIYSLNMDNTCDNYSSIYLQKDEKNKNGLNGNKKKKEYFFNLYESNYNPFHSKDKVRSMYKLNNSYDNIVNTLCSSVGGGESFHLSNNKNYKFNQNKSSNITRTSEHINLNSQKNKDKSKIINQRNSNEHYTKNDMIHNLNVREKTYPYDDTNILENKNFDNINKLRNKRNTAYKKKDNLFFNNDINKNIITNVNDRDYVNVSFEDTKNEGNLINNKKLQKNNFNSNSIYKCVRKNMNEDNLFLYNNKISSDLNIDSKFLYSNNITSDNNKTQNECHVDNYNFMKKEGKNNYSYVKPIMNTLINNNINNKSKIFIKEEDILGKNKKENFKLCESNKNSFYFSNENMNSNKLLNVETNKHYNIKALSYNINRNINQKKLNESKRYDSSFNTNNEEGNFIDNENWECNYKDELKTNCGNSIKYNNEYLDNYYINSLLSHSFNIYDNKSIYDEGSLLNGLSSSIMDTDNLDEIIQKIRTLKTINERNNNYISCLYCDKYLFKLDNYHEDFFFVCSNKEELRKEKYTCSICKHKLRVLNKYKKDNVQKYINIVGNDTIRERSTNMIIKNMDNNIKVKRDTINENYMEDEYMKHYNTHDIKYVNNNNYNDGDRNYEENHSDYTKGDDTIIQSNMIYLNKDFQDGFSYNIDKKKSIYSRKKKFCDFKELNNFGTKNLYSDVFNVPKECNKSSTYTSHKSNIFDEKNELSNINYYDNNYANDIYYICNNKSNNDMNRTFNHIHKNYKSYSDDEINKIYNKNDHMVKFDKSFSLDMCLLKLRRKNLRQNFIPNGRLHNNNKKKNSLYDSNGSSLIIDRMTNVNVTNMNTYEKEKSIYNINIKEINENKNITCERNFINRTIENTGKCYNHMNDYISENNNNNNNNNIFENQIEKNYMLNEDKYKGVDNKHVTNLNIENMYLKEEKKKQIKEIRTSNNESYPLINPKHNFFKSLLINGDKNMLNISNDENNCFKKYYSTYIN</sequence>
<proteinExistence type="predicted"/>
<reference evidence="1 2" key="2">
    <citation type="submission" date="2013-02" db="EMBL/GenBank/DDBJ databases">
        <title>The Genome Sequence of Plasmodium falciparum CAMP/Malaysia.</title>
        <authorList>
            <consortium name="The Broad Institute Genome Sequencing Platform"/>
            <consortium name="The Broad Institute Genome Sequencing Center for Infectious Disease"/>
            <person name="Neafsey D."/>
            <person name="Cheeseman I."/>
            <person name="Volkman S."/>
            <person name="Adams J."/>
            <person name="Walker B."/>
            <person name="Young S.K."/>
            <person name="Zeng Q."/>
            <person name="Gargeya S."/>
            <person name="Fitzgerald M."/>
            <person name="Haas B."/>
            <person name="Abouelleil A."/>
            <person name="Alvarado L."/>
            <person name="Arachchi H.M."/>
            <person name="Berlin A.M."/>
            <person name="Chapman S.B."/>
            <person name="Dewar J."/>
            <person name="Goldberg J."/>
            <person name="Griggs A."/>
            <person name="Gujja S."/>
            <person name="Hansen M."/>
            <person name="Howarth C."/>
            <person name="Imamovic A."/>
            <person name="Larimer J."/>
            <person name="McCowan C."/>
            <person name="Murphy C."/>
            <person name="Neiman D."/>
            <person name="Pearson M."/>
            <person name="Priest M."/>
            <person name="Roberts A."/>
            <person name="Saif S."/>
            <person name="Shea T."/>
            <person name="Sisk P."/>
            <person name="Sykes S."/>
            <person name="Wortman J."/>
            <person name="Nusbaum C."/>
            <person name="Birren B."/>
        </authorList>
    </citation>
    <scope>NUCLEOTIDE SEQUENCE [LARGE SCALE GENOMIC DNA]</scope>
    <source>
        <strain evidence="1 2">CAMP/Malaysia</strain>
    </source>
</reference>
<evidence type="ECO:0000313" key="1">
    <source>
        <dbReference type="EMBL" id="ETW58385.1"/>
    </source>
</evidence>
<gene>
    <name evidence="1" type="ORF">PFMC_05487</name>
</gene>
<protein>
    <submittedName>
        <fullName evidence="1">Uncharacterized protein</fullName>
    </submittedName>
</protein>
<organism evidence="1 2">
    <name type="scientific">Plasmodium falciparum (isolate Camp / Malaysia)</name>
    <dbReference type="NCBI Taxonomy" id="5835"/>
    <lineage>
        <taxon>Eukaryota</taxon>
        <taxon>Sar</taxon>
        <taxon>Alveolata</taxon>
        <taxon>Apicomplexa</taxon>
        <taxon>Aconoidasida</taxon>
        <taxon>Haemosporida</taxon>
        <taxon>Plasmodiidae</taxon>
        <taxon>Plasmodium</taxon>
        <taxon>Plasmodium (Laverania)</taxon>
    </lineage>
</organism>
<reference evidence="1 2" key="1">
    <citation type="submission" date="2013-02" db="EMBL/GenBank/DDBJ databases">
        <title>The Genome Annotation of Plasmodium falciparum CAMP/Malaysia.</title>
        <authorList>
            <consortium name="The Broad Institute Genome Sequencing Platform"/>
            <consortium name="The Broad Institute Genome Sequencing Center for Infectious Disease"/>
            <person name="Neafsey D."/>
            <person name="Hoffman S."/>
            <person name="Volkman S."/>
            <person name="Rosenthal P."/>
            <person name="Walker B."/>
            <person name="Young S.K."/>
            <person name="Zeng Q."/>
            <person name="Gargeya S."/>
            <person name="Fitzgerald M."/>
            <person name="Haas B."/>
            <person name="Abouelleil A."/>
            <person name="Allen A.W."/>
            <person name="Alvarado L."/>
            <person name="Arachchi H.M."/>
            <person name="Berlin A.M."/>
            <person name="Chapman S.B."/>
            <person name="Gainer-Dewar J."/>
            <person name="Goldberg J."/>
            <person name="Griggs A."/>
            <person name="Gujja S."/>
            <person name="Hansen M."/>
            <person name="Howarth C."/>
            <person name="Imamovic A."/>
            <person name="Ireland A."/>
            <person name="Larimer J."/>
            <person name="McCowan C."/>
            <person name="Murphy C."/>
            <person name="Pearson M."/>
            <person name="Poon T.W."/>
            <person name="Priest M."/>
            <person name="Roberts A."/>
            <person name="Saif S."/>
            <person name="Shea T."/>
            <person name="Sisk P."/>
            <person name="Sykes S."/>
            <person name="Wortman J."/>
            <person name="Nusbaum C."/>
            <person name="Birren B."/>
        </authorList>
    </citation>
    <scope>NUCLEOTIDE SEQUENCE [LARGE SCALE GENOMIC DNA]</scope>
    <source>
        <strain evidence="1 2">CAMP/Malaysia</strain>
    </source>
</reference>
<dbReference type="EMBL" id="KI927620">
    <property type="protein sequence ID" value="ETW58385.1"/>
    <property type="molecule type" value="Genomic_DNA"/>
</dbReference>
<accession>A0A024X024</accession>
<dbReference type="PANTHER" id="PTHR36912">
    <property type="entry name" value="ANTIGEN 332, DBL-LIKE PROTEIN-RELATED"/>
    <property type="match status" value="1"/>
</dbReference>
<dbReference type="PANTHER" id="PTHR36912:SF2">
    <property type="entry name" value="ANTIGEN 332, DBL-LIKE PROTEIN"/>
    <property type="match status" value="1"/>
</dbReference>
<evidence type="ECO:0000313" key="2">
    <source>
        <dbReference type="Proteomes" id="UP000030694"/>
    </source>
</evidence>
<dbReference type="OrthoDB" id="382071at2759"/>